<proteinExistence type="predicted"/>
<dbReference type="PANTHER" id="PTHR10443">
    <property type="entry name" value="MICROSOMAL DIPEPTIDASE"/>
    <property type="match status" value="1"/>
</dbReference>
<accession>A0A2K2UDL7</accession>
<organism evidence="1 2">
    <name type="scientific">Enteroscipio rubneri</name>
    <dbReference type="NCBI Taxonomy" id="2070686"/>
    <lineage>
        <taxon>Bacteria</taxon>
        <taxon>Bacillati</taxon>
        <taxon>Actinomycetota</taxon>
        <taxon>Coriobacteriia</taxon>
        <taxon>Eggerthellales</taxon>
        <taxon>Eggerthellaceae</taxon>
        <taxon>Enteroscipio</taxon>
    </lineage>
</organism>
<evidence type="ECO:0000313" key="1">
    <source>
        <dbReference type="EMBL" id="PNV68403.1"/>
    </source>
</evidence>
<gene>
    <name evidence="1" type="ORF">C2L71_03020</name>
</gene>
<dbReference type="OrthoDB" id="9804920at2"/>
<dbReference type="Gene3D" id="3.20.20.140">
    <property type="entry name" value="Metal-dependent hydrolases"/>
    <property type="match status" value="1"/>
</dbReference>
<dbReference type="PROSITE" id="PS51365">
    <property type="entry name" value="RENAL_DIPEPTIDASE_2"/>
    <property type="match status" value="1"/>
</dbReference>
<dbReference type="Proteomes" id="UP000236197">
    <property type="component" value="Unassembled WGS sequence"/>
</dbReference>
<dbReference type="GO" id="GO:0070573">
    <property type="term" value="F:metallodipeptidase activity"/>
    <property type="evidence" value="ECO:0007669"/>
    <property type="project" value="InterPro"/>
</dbReference>
<sequence>MGAFLTFNDCAVEDAVRLGEALGDCADAGSAQGRLRVFDLHSDTLDRLALHGEASAPGGFAAHDAHVPAARMRTLADNDAHISLARTAPFDWCQCFAVFVPDKLRGDAAWSFFERVRGFWSDELDRCAERLLQVRTVEGMEAAFAEGKTAGMLTVEGASFLEDDADAEARLDVLAETGVRMVTLTWNGRNALGSGNDTTDGLTGFGRVCMRELELRGIAVDVSHVNDAGFKDVCAVATRPFAASHSNARAVCGHPRNLTDWQLRELADAGGIVGLNFCREFLSDVHADPTPDDVLRHVDHVLEVAGEDTLALGSDYDGCDVPSWLDPCDRAGALHALIASRFGRAAADKAFFGNARAFFVRAEEA</sequence>
<reference evidence="2" key="1">
    <citation type="submission" date="2018-01" db="EMBL/GenBank/DDBJ databases">
        <title>Rubneribacter badeniensis gen. nov., sp. nov., and Colonibacter rubneri, gen. nov., sp. nov., WGS of new members of the Eggerthellaceae.</title>
        <authorList>
            <person name="Danylec N."/>
            <person name="Stoll D.A."/>
            <person name="Doetsch A."/>
            <person name="Kulling S.E."/>
            <person name="Huch M."/>
        </authorList>
    </citation>
    <scope>NUCLEOTIDE SEQUENCE [LARGE SCALE GENOMIC DNA]</scope>
    <source>
        <strain evidence="2">ResAG-96</strain>
    </source>
</reference>
<dbReference type="EMBL" id="PPEK01000002">
    <property type="protein sequence ID" value="PNV68403.1"/>
    <property type="molecule type" value="Genomic_DNA"/>
</dbReference>
<dbReference type="GO" id="GO:0006508">
    <property type="term" value="P:proteolysis"/>
    <property type="evidence" value="ECO:0007669"/>
    <property type="project" value="InterPro"/>
</dbReference>
<dbReference type="PANTHER" id="PTHR10443:SF12">
    <property type="entry name" value="DIPEPTIDASE"/>
    <property type="match status" value="1"/>
</dbReference>
<dbReference type="InterPro" id="IPR032466">
    <property type="entry name" value="Metal_Hydrolase"/>
</dbReference>
<evidence type="ECO:0000313" key="2">
    <source>
        <dbReference type="Proteomes" id="UP000236197"/>
    </source>
</evidence>
<dbReference type="Pfam" id="PF01244">
    <property type="entry name" value="Peptidase_M19"/>
    <property type="match status" value="1"/>
</dbReference>
<dbReference type="RefSeq" id="WP_103264464.1">
    <property type="nucleotide sequence ID" value="NZ_CABMLE010000002.1"/>
</dbReference>
<comment type="caution">
    <text evidence="1">The sequence shown here is derived from an EMBL/GenBank/DDBJ whole genome shotgun (WGS) entry which is preliminary data.</text>
</comment>
<keyword evidence="2" id="KW-1185">Reference proteome</keyword>
<name>A0A2K2UDL7_9ACTN</name>
<protein>
    <submittedName>
        <fullName evidence="1">Peptidase M19</fullName>
    </submittedName>
</protein>
<dbReference type="AlphaFoldDB" id="A0A2K2UDL7"/>
<dbReference type="InterPro" id="IPR008257">
    <property type="entry name" value="Pept_M19"/>
</dbReference>
<dbReference type="SUPFAM" id="SSF51556">
    <property type="entry name" value="Metallo-dependent hydrolases"/>
    <property type="match status" value="1"/>
</dbReference>